<reference evidence="1" key="1">
    <citation type="submission" date="2018-05" db="EMBL/GenBank/DDBJ databases">
        <authorList>
            <person name="Lanie J.A."/>
            <person name="Ng W.-L."/>
            <person name="Kazmierczak K.M."/>
            <person name="Andrzejewski T.M."/>
            <person name="Davidsen T.M."/>
            <person name="Wayne K.J."/>
            <person name="Tettelin H."/>
            <person name="Glass J.I."/>
            <person name="Rusch D."/>
            <person name="Podicherti R."/>
            <person name="Tsui H.-C.T."/>
            <person name="Winkler M.E."/>
        </authorList>
    </citation>
    <scope>NUCLEOTIDE SEQUENCE</scope>
</reference>
<proteinExistence type="predicted"/>
<dbReference type="EMBL" id="UINC01195512">
    <property type="protein sequence ID" value="SVE12112.1"/>
    <property type="molecule type" value="Genomic_DNA"/>
</dbReference>
<gene>
    <name evidence="1" type="ORF">METZ01_LOCUS464966</name>
</gene>
<accession>A0A383AWM3</accession>
<sequence>MSSFALLVTLTVVQGHALQLDQLHEAGLISVEASWDERTIPYVHVDDGWSTVIGVDLDTAAGSYPFDILLRYEDGRVATRTDVLFVK</sequence>
<name>A0A383AWM3_9ZZZZ</name>
<feature type="non-terminal residue" evidence="1">
    <location>
        <position position="87"/>
    </location>
</feature>
<dbReference type="AlphaFoldDB" id="A0A383AWM3"/>
<organism evidence="1">
    <name type="scientific">marine metagenome</name>
    <dbReference type="NCBI Taxonomy" id="408172"/>
    <lineage>
        <taxon>unclassified sequences</taxon>
        <taxon>metagenomes</taxon>
        <taxon>ecological metagenomes</taxon>
    </lineage>
</organism>
<protein>
    <submittedName>
        <fullName evidence="1">Uncharacterized protein</fullName>
    </submittedName>
</protein>
<evidence type="ECO:0000313" key="1">
    <source>
        <dbReference type="EMBL" id="SVE12112.1"/>
    </source>
</evidence>